<evidence type="ECO:0000256" key="1">
    <source>
        <dbReference type="ARBA" id="ARBA00012513"/>
    </source>
</evidence>
<sequence>MESQESSGQRLLNLPEGDSTVCSGHFNSQFQERKPPRQADNELKRGTLVGGAYRVLSKLGKGGMGCVYRVRHEVLEKDFALKVLTEQDAENQNWLRFQAEAKVIAKLDHPNIVKVYNLGLHEGILPFYAMDLLEGEGLDSVLSRLGPLPLSDLIPIIEQVADGLFYAHRHGIVHRDIKPANIMLVVENDDRPTVKLLDFGIAKQSGIETLANQGLTAPGEIFGSPLYMSPEQCTGRKVDTRSDVYSLGCAIFESLTGKLPFQGENAFITISMHQSQTPPTLKAASGKDFPEGIEHLVARCLKKRPDDRYQNMQDLAVDLKRIEQGKGLQPIYLNSIEDGRLENLGSGRVTMRQTLKFTAVENEEEDTSQPERKKAAKVLISAGIVTALACAIGISLMLYRPLKNFNAKGAALTDAPRTAPQAKNAAQKKTKAKETSQPAPVEEPKDLITAKNIAQESKVVDPKAEVDLKDSNVYDLGLTSESIENLRYTGQRFGPSLSENKKEKTFSFIPGVKIGKLACRTKNAKGEIFYSRNIACKDTVSVPADASILFIAHPNVCIDSRAITGFDADALWGISLIELKANVNELMPNIAKLTGLRHFNASETNLSDQSIEYLSKLTKLEELEIKKTKITLEKLASLKPLKNLQVLNVKELPGSYSQLLEKLRNSRNIRILKIQGKASDRDIDNLATLQNLEELDLNRSELTDQQLAKLKSLKKLRRLTLLRVALTPASLTTFQNHFSKLESLAVCFPRESWTKNDWIKLKTIIPNTRYTEVMEAEDWQKLGLPKSLR</sequence>
<evidence type="ECO:0000256" key="8">
    <source>
        <dbReference type="SAM" id="MobiDB-lite"/>
    </source>
</evidence>
<dbReference type="PROSITE" id="PS50011">
    <property type="entry name" value="PROTEIN_KINASE_DOM"/>
    <property type="match status" value="1"/>
</dbReference>
<keyword evidence="9" id="KW-0812">Transmembrane</keyword>
<dbReference type="Pfam" id="PF00069">
    <property type="entry name" value="Pkinase"/>
    <property type="match status" value="1"/>
</dbReference>
<dbReference type="CDD" id="cd14014">
    <property type="entry name" value="STKc_PknB_like"/>
    <property type="match status" value="1"/>
</dbReference>
<keyword evidence="2" id="KW-0723">Serine/threonine-protein kinase</keyword>
<gene>
    <name evidence="11" type="ORF">J0M35_10410</name>
</gene>
<feature type="region of interest" description="Disordered" evidence="8">
    <location>
        <begin position="413"/>
        <end position="446"/>
    </location>
</feature>
<evidence type="ECO:0000256" key="5">
    <source>
        <dbReference type="ARBA" id="ARBA00022777"/>
    </source>
</evidence>
<dbReference type="Proteomes" id="UP000664277">
    <property type="component" value="Unassembled WGS sequence"/>
</dbReference>
<evidence type="ECO:0000313" key="12">
    <source>
        <dbReference type="Proteomes" id="UP000664277"/>
    </source>
</evidence>
<evidence type="ECO:0000256" key="9">
    <source>
        <dbReference type="SAM" id="Phobius"/>
    </source>
</evidence>
<dbReference type="EMBL" id="JAFLCK010000013">
    <property type="protein sequence ID" value="MBN8660767.1"/>
    <property type="molecule type" value="Genomic_DNA"/>
</dbReference>
<dbReference type="PANTHER" id="PTHR43289:SF6">
    <property type="entry name" value="SERINE_THREONINE-PROTEIN KINASE NEKL-3"/>
    <property type="match status" value="1"/>
</dbReference>
<keyword evidence="9" id="KW-0472">Membrane</keyword>
<evidence type="ECO:0000256" key="7">
    <source>
        <dbReference type="PROSITE-ProRule" id="PRU10141"/>
    </source>
</evidence>
<evidence type="ECO:0000313" key="11">
    <source>
        <dbReference type="EMBL" id="MBN8660767.1"/>
    </source>
</evidence>
<feature type="transmembrane region" description="Helical" evidence="9">
    <location>
        <begin position="378"/>
        <end position="399"/>
    </location>
</feature>
<evidence type="ECO:0000256" key="2">
    <source>
        <dbReference type="ARBA" id="ARBA00022527"/>
    </source>
</evidence>
<accession>A0A8J7PMM9</accession>
<keyword evidence="9" id="KW-1133">Transmembrane helix</keyword>
<reference evidence="11" key="1">
    <citation type="submission" date="2021-02" db="EMBL/GenBank/DDBJ databases">
        <title>Genome-Resolved Metagenomics of a Microbial Community Performing Photosynthetic Biological Nutrient Removal.</title>
        <authorList>
            <person name="Mcdaniel E.A."/>
        </authorList>
    </citation>
    <scope>NUCLEOTIDE SEQUENCE</scope>
    <source>
        <strain evidence="11">UWPOB_OBS1</strain>
    </source>
</reference>
<dbReference type="PROSITE" id="PS00107">
    <property type="entry name" value="PROTEIN_KINASE_ATP"/>
    <property type="match status" value="1"/>
</dbReference>
<name>A0A8J7PMM9_9BACT</name>
<evidence type="ECO:0000259" key="10">
    <source>
        <dbReference type="PROSITE" id="PS50011"/>
    </source>
</evidence>
<dbReference type="InterPro" id="IPR017441">
    <property type="entry name" value="Protein_kinase_ATP_BS"/>
</dbReference>
<dbReference type="InterPro" id="IPR000719">
    <property type="entry name" value="Prot_kinase_dom"/>
</dbReference>
<organism evidence="11 12">
    <name type="scientific">Candidatus Obscuribacter phosphatis</name>
    <dbReference type="NCBI Taxonomy" id="1906157"/>
    <lineage>
        <taxon>Bacteria</taxon>
        <taxon>Bacillati</taxon>
        <taxon>Candidatus Melainabacteria</taxon>
        <taxon>Candidatus Obscuribacterales</taxon>
        <taxon>Candidatus Obscuribacteraceae</taxon>
        <taxon>Candidatus Obscuribacter</taxon>
    </lineage>
</organism>
<dbReference type="SUPFAM" id="SSF56112">
    <property type="entry name" value="Protein kinase-like (PK-like)"/>
    <property type="match status" value="1"/>
</dbReference>
<keyword evidence="3" id="KW-0808">Transferase</keyword>
<proteinExistence type="predicted"/>
<dbReference type="PROSITE" id="PS00108">
    <property type="entry name" value="PROTEIN_KINASE_ST"/>
    <property type="match status" value="1"/>
</dbReference>
<feature type="domain" description="Protein kinase" evidence="10">
    <location>
        <begin position="53"/>
        <end position="332"/>
    </location>
</feature>
<keyword evidence="4 7" id="KW-0547">Nucleotide-binding</keyword>
<evidence type="ECO:0000256" key="6">
    <source>
        <dbReference type="ARBA" id="ARBA00022840"/>
    </source>
</evidence>
<comment type="caution">
    <text evidence="11">The sequence shown here is derived from an EMBL/GenBank/DDBJ whole genome shotgun (WGS) entry which is preliminary data.</text>
</comment>
<keyword evidence="5 11" id="KW-0418">Kinase</keyword>
<feature type="binding site" evidence="7">
    <location>
        <position position="82"/>
    </location>
    <ligand>
        <name>ATP</name>
        <dbReference type="ChEBI" id="CHEBI:30616"/>
    </ligand>
</feature>
<dbReference type="SUPFAM" id="SSF52047">
    <property type="entry name" value="RNI-like"/>
    <property type="match status" value="1"/>
</dbReference>
<dbReference type="Gene3D" id="3.80.10.10">
    <property type="entry name" value="Ribonuclease Inhibitor"/>
    <property type="match status" value="2"/>
</dbReference>
<dbReference type="PANTHER" id="PTHR43289">
    <property type="entry name" value="MITOGEN-ACTIVATED PROTEIN KINASE KINASE KINASE 20-RELATED"/>
    <property type="match status" value="1"/>
</dbReference>
<dbReference type="GO" id="GO:0005524">
    <property type="term" value="F:ATP binding"/>
    <property type="evidence" value="ECO:0007669"/>
    <property type="project" value="UniProtKB-UniRule"/>
</dbReference>
<evidence type="ECO:0000256" key="3">
    <source>
        <dbReference type="ARBA" id="ARBA00022679"/>
    </source>
</evidence>
<dbReference type="InterPro" id="IPR032675">
    <property type="entry name" value="LRR_dom_sf"/>
</dbReference>
<keyword evidence="6 7" id="KW-0067">ATP-binding</keyword>
<dbReference type="FunFam" id="1.10.510.10:FF:000021">
    <property type="entry name" value="Serine/threonine protein kinase"/>
    <property type="match status" value="1"/>
</dbReference>
<dbReference type="InterPro" id="IPR011009">
    <property type="entry name" value="Kinase-like_dom_sf"/>
</dbReference>
<dbReference type="Gene3D" id="3.30.200.20">
    <property type="entry name" value="Phosphorylase Kinase, domain 1"/>
    <property type="match status" value="1"/>
</dbReference>
<evidence type="ECO:0000256" key="4">
    <source>
        <dbReference type="ARBA" id="ARBA00022741"/>
    </source>
</evidence>
<dbReference type="Gene3D" id="1.10.510.10">
    <property type="entry name" value="Transferase(Phosphotransferase) domain 1"/>
    <property type="match status" value="1"/>
</dbReference>
<dbReference type="GO" id="GO:0004674">
    <property type="term" value="F:protein serine/threonine kinase activity"/>
    <property type="evidence" value="ECO:0007669"/>
    <property type="project" value="UniProtKB-KW"/>
</dbReference>
<protein>
    <recommendedName>
        <fullName evidence="1">non-specific serine/threonine protein kinase</fullName>
        <ecNumber evidence="1">2.7.11.1</ecNumber>
    </recommendedName>
</protein>
<dbReference type="InterPro" id="IPR008271">
    <property type="entry name" value="Ser/Thr_kinase_AS"/>
</dbReference>
<dbReference type="SMART" id="SM00220">
    <property type="entry name" value="S_TKc"/>
    <property type="match status" value="1"/>
</dbReference>
<dbReference type="EC" id="2.7.11.1" evidence="1"/>
<dbReference type="AlphaFoldDB" id="A0A8J7PMM9"/>